<proteinExistence type="predicted"/>
<evidence type="ECO:0008006" key="4">
    <source>
        <dbReference type="Google" id="ProtNLM"/>
    </source>
</evidence>
<feature type="compositionally biased region" description="Low complexity" evidence="1">
    <location>
        <begin position="491"/>
        <end position="505"/>
    </location>
</feature>
<sequence>MSPINLALSIDSNIRRADPTTIKNKFLVGYQGWFYCHGDGEPVGPGHHGWIHWFTHPVPNGGHLNIDYWPDTSQYTREELFVAPGFKHSDGSPAHLFSSRNPKTVQRHFHWMAESGVDGVFLQRFVGLCDVPPGGHDGNRRIRDEVGDHVQRAAEREGRVYAIMYDVSGVPAERIQDIIEADWGHLLRRKRVLNSPNYLREDGKPVIAIWGFGFSDRNHTPELVRAVTSFLRNSTPGGAYLMAGTPAHWRTSESDADRNPEFVKTWMECFDAISPWTVGRYSDQTSADAFAEDRIQGDVMFIGDWATNHGKRVDYVPVVHPGGSGFNLSNGQWARNGAPREGGRFLWRQLYNARKWGARIMYGAMWDEYDEGTQFLPAITKTANLPQDESQKFTLIACDVDGYDVPPDWYMRIAGYGSSLVKNERRNEDRFPEKELRDWEPKYEVRPTLQSMLASGSGSGSTSAPERPHRNIPRRAAPDRDREDPPPPPYSREAAGSVAVSTAVSRGPEPPVSTRPEIPRRDPLPPPPIPPRPSPQADLSPTSPHSPGVPPAISLASRPSGTPPHSPASPNRGPSPGAHHGQAPTPPHHLSANQPAPMESSYPNLMPMPQVPSRYQPDDTVGPSSFTSPAIQLSMPQPGNPWYPPPPTQPAWPNQYWNNPSPTTPMHAPPGQPPGSYGGYQGGYNDSFSFPQAEGMRGSYSYSTPQTAPFLEPQQLHPGPPPPLPSSRESPLPTLCVEATVV</sequence>
<evidence type="ECO:0000256" key="1">
    <source>
        <dbReference type="SAM" id="MobiDB-lite"/>
    </source>
</evidence>
<keyword evidence="3" id="KW-1185">Reference proteome</keyword>
<accession>A0A9P5T9Z1</accession>
<dbReference type="CDD" id="cd11576">
    <property type="entry name" value="GH99_GH71_like_2"/>
    <property type="match status" value="1"/>
</dbReference>
<dbReference type="Gene3D" id="3.20.20.80">
    <property type="entry name" value="Glycosidases"/>
    <property type="match status" value="1"/>
</dbReference>
<gene>
    <name evidence="2" type="ORF">DFH94DRAFT_736064</name>
</gene>
<dbReference type="EMBL" id="WHVB01000007">
    <property type="protein sequence ID" value="KAF8480804.1"/>
    <property type="molecule type" value="Genomic_DNA"/>
</dbReference>
<reference evidence="2" key="2">
    <citation type="journal article" date="2020" name="Nat. Commun.">
        <title>Large-scale genome sequencing of mycorrhizal fungi provides insights into the early evolution of symbiotic traits.</title>
        <authorList>
            <person name="Miyauchi S."/>
            <person name="Kiss E."/>
            <person name="Kuo A."/>
            <person name="Drula E."/>
            <person name="Kohler A."/>
            <person name="Sanchez-Garcia M."/>
            <person name="Morin E."/>
            <person name="Andreopoulos B."/>
            <person name="Barry K.W."/>
            <person name="Bonito G."/>
            <person name="Buee M."/>
            <person name="Carver A."/>
            <person name="Chen C."/>
            <person name="Cichocki N."/>
            <person name="Clum A."/>
            <person name="Culley D."/>
            <person name="Crous P.W."/>
            <person name="Fauchery L."/>
            <person name="Girlanda M."/>
            <person name="Hayes R.D."/>
            <person name="Keri Z."/>
            <person name="LaButti K."/>
            <person name="Lipzen A."/>
            <person name="Lombard V."/>
            <person name="Magnuson J."/>
            <person name="Maillard F."/>
            <person name="Murat C."/>
            <person name="Nolan M."/>
            <person name="Ohm R.A."/>
            <person name="Pangilinan J."/>
            <person name="Pereira M.F."/>
            <person name="Perotto S."/>
            <person name="Peter M."/>
            <person name="Pfister S."/>
            <person name="Riley R."/>
            <person name="Sitrit Y."/>
            <person name="Stielow J.B."/>
            <person name="Szollosi G."/>
            <person name="Zifcakova L."/>
            <person name="Stursova M."/>
            <person name="Spatafora J.W."/>
            <person name="Tedersoo L."/>
            <person name="Vaario L.M."/>
            <person name="Yamada A."/>
            <person name="Yan M."/>
            <person name="Wang P."/>
            <person name="Xu J."/>
            <person name="Bruns T."/>
            <person name="Baldrian P."/>
            <person name="Vilgalys R."/>
            <person name="Dunand C."/>
            <person name="Henrissat B."/>
            <person name="Grigoriev I.V."/>
            <person name="Hibbett D."/>
            <person name="Nagy L.G."/>
            <person name="Martin F.M."/>
        </authorList>
    </citation>
    <scope>NUCLEOTIDE SEQUENCE</scope>
    <source>
        <strain evidence="2">Prilba</strain>
    </source>
</reference>
<protein>
    <recommendedName>
        <fullName evidence="4">Xylosidase/arabinosidase</fullName>
    </recommendedName>
</protein>
<name>A0A9P5T9Z1_9AGAM</name>
<comment type="caution">
    <text evidence="2">The sequence shown here is derived from an EMBL/GenBank/DDBJ whole genome shotgun (WGS) entry which is preliminary data.</text>
</comment>
<dbReference type="OrthoDB" id="2589715at2759"/>
<feature type="compositionally biased region" description="Low complexity" evidence="1">
    <location>
        <begin position="726"/>
        <end position="735"/>
    </location>
</feature>
<dbReference type="Proteomes" id="UP000759537">
    <property type="component" value="Unassembled WGS sequence"/>
</dbReference>
<feature type="compositionally biased region" description="Pro residues" evidence="1">
    <location>
        <begin position="524"/>
        <end position="534"/>
    </location>
</feature>
<feature type="compositionally biased region" description="Polar residues" evidence="1">
    <location>
        <begin position="622"/>
        <end position="635"/>
    </location>
</feature>
<feature type="compositionally biased region" description="Basic and acidic residues" evidence="1">
    <location>
        <begin position="476"/>
        <end position="485"/>
    </location>
</feature>
<organism evidence="2 3">
    <name type="scientific">Russula ochroleuca</name>
    <dbReference type="NCBI Taxonomy" id="152965"/>
    <lineage>
        <taxon>Eukaryota</taxon>
        <taxon>Fungi</taxon>
        <taxon>Dikarya</taxon>
        <taxon>Basidiomycota</taxon>
        <taxon>Agaricomycotina</taxon>
        <taxon>Agaricomycetes</taxon>
        <taxon>Russulales</taxon>
        <taxon>Russulaceae</taxon>
        <taxon>Russula</taxon>
    </lineage>
</organism>
<dbReference type="PRINTS" id="PR01217">
    <property type="entry name" value="PRICHEXTENSN"/>
</dbReference>
<feature type="region of interest" description="Disordered" evidence="1">
    <location>
        <begin position="452"/>
        <end position="742"/>
    </location>
</feature>
<feature type="compositionally biased region" description="Pro residues" evidence="1">
    <location>
        <begin position="638"/>
        <end position="650"/>
    </location>
</feature>
<dbReference type="AlphaFoldDB" id="A0A9P5T9Z1"/>
<evidence type="ECO:0000313" key="3">
    <source>
        <dbReference type="Proteomes" id="UP000759537"/>
    </source>
</evidence>
<reference evidence="2" key="1">
    <citation type="submission" date="2019-10" db="EMBL/GenBank/DDBJ databases">
        <authorList>
            <consortium name="DOE Joint Genome Institute"/>
            <person name="Kuo A."/>
            <person name="Miyauchi S."/>
            <person name="Kiss E."/>
            <person name="Drula E."/>
            <person name="Kohler A."/>
            <person name="Sanchez-Garcia M."/>
            <person name="Andreopoulos B."/>
            <person name="Barry K.W."/>
            <person name="Bonito G."/>
            <person name="Buee M."/>
            <person name="Carver A."/>
            <person name="Chen C."/>
            <person name="Cichocki N."/>
            <person name="Clum A."/>
            <person name="Culley D."/>
            <person name="Crous P.W."/>
            <person name="Fauchery L."/>
            <person name="Girlanda M."/>
            <person name="Hayes R."/>
            <person name="Keri Z."/>
            <person name="LaButti K."/>
            <person name="Lipzen A."/>
            <person name="Lombard V."/>
            <person name="Magnuson J."/>
            <person name="Maillard F."/>
            <person name="Morin E."/>
            <person name="Murat C."/>
            <person name="Nolan M."/>
            <person name="Ohm R."/>
            <person name="Pangilinan J."/>
            <person name="Pereira M."/>
            <person name="Perotto S."/>
            <person name="Peter M."/>
            <person name="Riley R."/>
            <person name="Sitrit Y."/>
            <person name="Stielow B."/>
            <person name="Szollosi G."/>
            <person name="Zifcakova L."/>
            <person name="Stursova M."/>
            <person name="Spatafora J.W."/>
            <person name="Tedersoo L."/>
            <person name="Vaario L.-M."/>
            <person name="Yamada A."/>
            <person name="Yan M."/>
            <person name="Wang P."/>
            <person name="Xu J."/>
            <person name="Bruns T."/>
            <person name="Baldrian P."/>
            <person name="Vilgalys R."/>
            <person name="Henrissat B."/>
            <person name="Grigoriev I.V."/>
            <person name="Hibbett D."/>
            <person name="Nagy L.G."/>
            <person name="Martin F.M."/>
        </authorList>
    </citation>
    <scope>NUCLEOTIDE SEQUENCE</scope>
    <source>
        <strain evidence="2">Prilba</strain>
    </source>
</reference>
<evidence type="ECO:0000313" key="2">
    <source>
        <dbReference type="EMBL" id="KAF8480804.1"/>
    </source>
</evidence>